<dbReference type="GeneID" id="87834613"/>
<organism evidence="2 3">
    <name type="scientific">Chaetomium fimeti</name>
    <dbReference type="NCBI Taxonomy" id="1854472"/>
    <lineage>
        <taxon>Eukaryota</taxon>
        <taxon>Fungi</taxon>
        <taxon>Dikarya</taxon>
        <taxon>Ascomycota</taxon>
        <taxon>Pezizomycotina</taxon>
        <taxon>Sordariomycetes</taxon>
        <taxon>Sordariomycetidae</taxon>
        <taxon>Sordariales</taxon>
        <taxon>Chaetomiaceae</taxon>
        <taxon>Chaetomium</taxon>
    </lineage>
</organism>
<keyword evidence="3" id="KW-1185">Reference proteome</keyword>
<accession>A0AAE0HN35</accession>
<feature type="region of interest" description="Disordered" evidence="1">
    <location>
        <begin position="1"/>
        <end position="21"/>
    </location>
</feature>
<proteinExistence type="predicted"/>
<dbReference type="EMBL" id="JAUEPN010000002">
    <property type="protein sequence ID" value="KAK3299559.1"/>
    <property type="molecule type" value="Genomic_DNA"/>
</dbReference>
<dbReference type="Proteomes" id="UP001278766">
    <property type="component" value="Unassembled WGS sequence"/>
</dbReference>
<name>A0AAE0HN35_9PEZI</name>
<sequence length="432" mass="47035">MDSLPSLSTASTRRTTASEASLSEVPNISDISLPLCAEDLWNGDYYSEGVNTTSGAVRTDYTNATLGQHKIDGSLPASQARAPRLNPTLVAFSNTSFVRAFYGGFGNIGRAFVMNSVKIMPERPLLLAVRLAMNILLDDFRRGDEERAKRMSRVWVGALTTLITTGKDPTLVQAILDQCGADFVDLVDRGEVEEAKYYFRAGIEGLLGVVEAENKLMASFAVNTCARVLEHALTTPHAAQFVEVIDDISQRVSVSISFRGAMEAQITAIVGLMFVQLAVKLRMDNTLDCLMKVISVVQQRLFIAAHPHAWLTTVVSWEGHPWLAEMLVVAATLLLKFERGGVKVFEETVIAFLEGILRVAISANRLGDVLALISKFTDGRSDGTSPSPTLLDREQEGTVVGEVLCPPRDYSGVQDSDLGRALRKALVALTKK</sequence>
<gene>
    <name evidence="2" type="ORF">B0H64DRAFT_102040</name>
</gene>
<comment type="caution">
    <text evidence="2">The sequence shown here is derived from an EMBL/GenBank/DDBJ whole genome shotgun (WGS) entry which is preliminary data.</text>
</comment>
<protein>
    <submittedName>
        <fullName evidence="2">Uncharacterized protein</fullName>
    </submittedName>
</protein>
<evidence type="ECO:0000256" key="1">
    <source>
        <dbReference type="SAM" id="MobiDB-lite"/>
    </source>
</evidence>
<reference evidence="2" key="2">
    <citation type="submission" date="2023-06" db="EMBL/GenBank/DDBJ databases">
        <authorList>
            <consortium name="Lawrence Berkeley National Laboratory"/>
            <person name="Haridas S."/>
            <person name="Hensen N."/>
            <person name="Bonometti L."/>
            <person name="Westerberg I."/>
            <person name="Brannstrom I.O."/>
            <person name="Guillou S."/>
            <person name="Cros-Aarteil S."/>
            <person name="Calhoun S."/>
            <person name="Kuo A."/>
            <person name="Mondo S."/>
            <person name="Pangilinan J."/>
            <person name="Riley R."/>
            <person name="Labutti K."/>
            <person name="Andreopoulos B."/>
            <person name="Lipzen A."/>
            <person name="Chen C."/>
            <person name="Yanf M."/>
            <person name="Daum C."/>
            <person name="Ng V."/>
            <person name="Clum A."/>
            <person name="Steindorff A."/>
            <person name="Ohm R."/>
            <person name="Martin F."/>
            <person name="Silar P."/>
            <person name="Natvig D."/>
            <person name="Lalanne C."/>
            <person name="Gautier V."/>
            <person name="Ament-Velasquez S.L."/>
            <person name="Kruys A."/>
            <person name="Hutchinson M.I."/>
            <person name="Powell A.J."/>
            <person name="Barry K."/>
            <person name="Miller A.N."/>
            <person name="Grigoriev I.V."/>
            <person name="Debuchy R."/>
            <person name="Gladieux P."/>
            <person name="Thoren M.H."/>
            <person name="Johannesson H."/>
        </authorList>
    </citation>
    <scope>NUCLEOTIDE SEQUENCE</scope>
    <source>
        <strain evidence="2">CBS 168.71</strain>
    </source>
</reference>
<evidence type="ECO:0000313" key="3">
    <source>
        <dbReference type="Proteomes" id="UP001278766"/>
    </source>
</evidence>
<evidence type="ECO:0000313" key="2">
    <source>
        <dbReference type="EMBL" id="KAK3299559.1"/>
    </source>
</evidence>
<reference evidence="2" key="1">
    <citation type="journal article" date="2023" name="Mol. Phylogenet. Evol.">
        <title>Genome-scale phylogeny and comparative genomics of the fungal order Sordariales.</title>
        <authorList>
            <person name="Hensen N."/>
            <person name="Bonometti L."/>
            <person name="Westerberg I."/>
            <person name="Brannstrom I.O."/>
            <person name="Guillou S."/>
            <person name="Cros-Aarteil S."/>
            <person name="Calhoun S."/>
            <person name="Haridas S."/>
            <person name="Kuo A."/>
            <person name="Mondo S."/>
            <person name="Pangilinan J."/>
            <person name="Riley R."/>
            <person name="LaButti K."/>
            <person name="Andreopoulos B."/>
            <person name="Lipzen A."/>
            <person name="Chen C."/>
            <person name="Yan M."/>
            <person name="Daum C."/>
            <person name="Ng V."/>
            <person name="Clum A."/>
            <person name="Steindorff A."/>
            <person name="Ohm R.A."/>
            <person name="Martin F."/>
            <person name="Silar P."/>
            <person name="Natvig D.O."/>
            <person name="Lalanne C."/>
            <person name="Gautier V."/>
            <person name="Ament-Velasquez S.L."/>
            <person name="Kruys A."/>
            <person name="Hutchinson M.I."/>
            <person name="Powell A.J."/>
            <person name="Barry K."/>
            <person name="Miller A.N."/>
            <person name="Grigoriev I.V."/>
            <person name="Debuchy R."/>
            <person name="Gladieux P."/>
            <person name="Hiltunen Thoren M."/>
            <person name="Johannesson H."/>
        </authorList>
    </citation>
    <scope>NUCLEOTIDE SEQUENCE</scope>
    <source>
        <strain evidence="2">CBS 168.71</strain>
    </source>
</reference>
<dbReference type="AlphaFoldDB" id="A0AAE0HN35"/>
<dbReference type="RefSeq" id="XP_062663073.1">
    <property type="nucleotide sequence ID" value="XM_062797665.1"/>
</dbReference>